<feature type="transmembrane region" description="Helical" evidence="1">
    <location>
        <begin position="174"/>
        <end position="197"/>
    </location>
</feature>
<gene>
    <name evidence="2" type="ORF">ACFS29_00620</name>
</gene>
<evidence type="ECO:0000313" key="3">
    <source>
        <dbReference type="Proteomes" id="UP001597548"/>
    </source>
</evidence>
<proteinExistence type="predicted"/>
<organism evidence="2 3">
    <name type="scientific">Psychroserpens luteus</name>
    <dbReference type="NCBI Taxonomy" id="1434066"/>
    <lineage>
        <taxon>Bacteria</taxon>
        <taxon>Pseudomonadati</taxon>
        <taxon>Bacteroidota</taxon>
        <taxon>Flavobacteriia</taxon>
        <taxon>Flavobacteriales</taxon>
        <taxon>Flavobacteriaceae</taxon>
        <taxon>Psychroserpens</taxon>
    </lineage>
</organism>
<comment type="caution">
    <text evidence="2">The sequence shown here is derived from an EMBL/GenBank/DDBJ whole genome shotgun (WGS) entry which is preliminary data.</text>
</comment>
<protein>
    <submittedName>
        <fullName evidence="2">Uncharacterized protein</fullName>
    </submittedName>
</protein>
<name>A0ABW5ZNI0_9FLAO</name>
<keyword evidence="1" id="KW-0812">Transmembrane</keyword>
<evidence type="ECO:0000313" key="2">
    <source>
        <dbReference type="EMBL" id="MFD2914127.1"/>
    </source>
</evidence>
<keyword evidence="3" id="KW-1185">Reference proteome</keyword>
<dbReference type="RefSeq" id="WP_194507217.1">
    <property type="nucleotide sequence ID" value="NZ_JADILU010000002.1"/>
</dbReference>
<dbReference type="Proteomes" id="UP001597548">
    <property type="component" value="Unassembled WGS sequence"/>
</dbReference>
<dbReference type="EMBL" id="JBHUOS010000001">
    <property type="protein sequence ID" value="MFD2914127.1"/>
    <property type="molecule type" value="Genomic_DNA"/>
</dbReference>
<evidence type="ECO:0000256" key="1">
    <source>
        <dbReference type="SAM" id="Phobius"/>
    </source>
</evidence>
<feature type="transmembrane region" description="Helical" evidence="1">
    <location>
        <begin position="209"/>
        <end position="228"/>
    </location>
</feature>
<sequence length="687" mass="79335">MDIIVQNNGVIYSGENIEEINKIFSVASVRPYFIEIPVTFVGVESGPKLLNNISIEKIIINSEEFLTISNPSFHSYKVKDNKLTICDANLGDSIILKDENLNNSNTTIVFKVLFDDFEGFYENLQHINEPISIALNLVFDFQDAQGLTMRYSGTIENFRKGTISKPTIERTKSIVLTQINLIGLFLFIAALSLWNYGWNREIHQQKTEFFSHEFFTATIGVLATFLGLSFKKIKSLFAVFTGTLAFFKFPELHLSLEQFRGFSNKQWSMMLIALVGVSSYFIYENWSFKMVSLEGDYKLYDTVTKSIVTNDRIYYSNILEDRFRIINNNSEPYEGHMHIGRIKAQSIFKKPEVLYDSLTVILGSNKQSKQEYKTTNVAYKLIKNETLSKENISIDKLLTTCPTKLNNYMVEYFPNISLGKSVETVLIKDYINISTADLEELKKIFTNEEFKKIPPGRNKYKVLYENRSSLISKFVYNLENKFSSKHKIETHTLISVTKSWFSEIQGDKAKAIERQILLTGIWEYVLNNLELGAFQIADIASVSDLAYSVYERHTDWLVARMSVNFLLTFQKNLPNSQSKIPLEKIKNDFITLSEDKFNVIDLIFISAKNDVINNNILSNYIVENLRKINLYNSDTEMYTAILKINESNERHKLDYLHTDPLTIKQINSFCQQKSIKDLYNNLNKKKV</sequence>
<accession>A0ABW5ZNI0</accession>
<reference evidence="3" key="1">
    <citation type="journal article" date="2019" name="Int. J. Syst. Evol. Microbiol.">
        <title>The Global Catalogue of Microorganisms (GCM) 10K type strain sequencing project: providing services to taxonomists for standard genome sequencing and annotation.</title>
        <authorList>
            <consortium name="The Broad Institute Genomics Platform"/>
            <consortium name="The Broad Institute Genome Sequencing Center for Infectious Disease"/>
            <person name="Wu L."/>
            <person name="Ma J."/>
        </authorList>
    </citation>
    <scope>NUCLEOTIDE SEQUENCE [LARGE SCALE GENOMIC DNA]</scope>
    <source>
        <strain evidence="3">KCTC 32514</strain>
    </source>
</reference>
<keyword evidence="1" id="KW-1133">Transmembrane helix</keyword>
<keyword evidence="1" id="KW-0472">Membrane</keyword>